<accession>A0A410GFJ1</accession>
<dbReference type="SUPFAM" id="SSF51445">
    <property type="entry name" value="(Trans)glycosidases"/>
    <property type="match status" value="1"/>
</dbReference>
<dbReference type="AlphaFoldDB" id="A0A410GFJ1"/>
<organism evidence="1 2">
    <name type="scientific">Pollutimonas thiosulfatoxidans</name>
    <dbReference type="NCBI Taxonomy" id="2028345"/>
    <lineage>
        <taxon>Bacteria</taxon>
        <taxon>Pseudomonadati</taxon>
        <taxon>Pseudomonadota</taxon>
        <taxon>Betaproteobacteria</taxon>
        <taxon>Burkholderiales</taxon>
        <taxon>Alcaligenaceae</taxon>
        <taxon>Pollutimonas</taxon>
    </lineage>
</organism>
<proteinExistence type="predicted"/>
<sequence length="387" mass="43518">MTPGIASYNSAVGAIAPLFDSYFLGGFECSSHRRKDGQRLDLLRGTQHDVYAIQDYQSLVEHGIRTVRDGIRWHLAEPSPGVYDWSSFLPMLRAAHQAGVQPIWDVCHYGWPDDIDIWSSAFVSRFARFAAAVASLVRDESPGVPYYCPVNEISFWAWAGGDTGDIGPCQRRRGMELKRQLVRATVAATEAIRAVDTRARFVCVDPVINVVPKDGRQLRRAENARLAQYEAWDMIAGRLMPELGGKPEHLDIVGVNVYAHNQWYLNGPPIRRGEPLYRPLREILAEVYQRYERPLFIAETGAEGDRRIPWLRYVCDEVASALDNGVPVGGICLYPITDYPGWDNDRHCPTGMLGFADAAGCRPVYQELGEEVLRQSERLLRSSQRPA</sequence>
<gene>
    <name evidence="1" type="ORF">CKA81_15245</name>
</gene>
<dbReference type="EMBL" id="CP022987">
    <property type="protein sequence ID" value="QAA95064.1"/>
    <property type="molecule type" value="Genomic_DNA"/>
</dbReference>
<dbReference type="Proteomes" id="UP000283474">
    <property type="component" value="Chromosome"/>
</dbReference>
<reference evidence="1 2" key="1">
    <citation type="submission" date="2017-08" db="EMBL/GenBank/DDBJ databases">
        <authorList>
            <person name="Park S.-J."/>
            <person name="Kim H."/>
        </authorList>
    </citation>
    <scope>NUCLEOTIDE SEQUENCE [LARGE SCALE GENOMIC DNA]</scope>
    <source>
        <strain evidence="2">ye3</strain>
    </source>
</reference>
<dbReference type="Gene3D" id="3.20.20.80">
    <property type="entry name" value="Glycosidases"/>
    <property type="match status" value="1"/>
</dbReference>
<keyword evidence="2" id="KW-1185">Reference proteome</keyword>
<dbReference type="OrthoDB" id="9816564at2"/>
<dbReference type="KEGG" id="pus:CKA81_15245"/>
<evidence type="ECO:0000313" key="2">
    <source>
        <dbReference type="Proteomes" id="UP000283474"/>
    </source>
</evidence>
<dbReference type="RefSeq" id="WP_128356053.1">
    <property type="nucleotide sequence ID" value="NZ_CP022987.1"/>
</dbReference>
<evidence type="ECO:0000313" key="1">
    <source>
        <dbReference type="EMBL" id="QAA95064.1"/>
    </source>
</evidence>
<protein>
    <submittedName>
        <fullName evidence="1">Beta-glucosidase</fullName>
    </submittedName>
</protein>
<dbReference type="InterPro" id="IPR017853">
    <property type="entry name" value="GH"/>
</dbReference>
<name>A0A410GFJ1_9BURK</name>